<feature type="compositionally biased region" description="Gly residues" evidence="4">
    <location>
        <begin position="308"/>
        <end position="322"/>
    </location>
</feature>
<feature type="region of interest" description="Disordered" evidence="4">
    <location>
        <begin position="492"/>
        <end position="527"/>
    </location>
</feature>
<dbReference type="PANTHER" id="PTHR23253:SF9">
    <property type="entry name" value="EUKARYOTIC TRANSLATION INITIATION FACTOR 4 GAMMA 2"/>
    <property type="match status" value="1"/>
</dbReference>
<keyword evidence="3" id="KW-0648">Protein biosynthesis</keyword>
<feature type="compositionally biased region" description="Low complexity" evidence="4">
    <location>
        <begin position="623"/>
        <end position="636"/>
    </location>
</feature>
<feature type="compositionally biased region" description="Low complexity" evidence="4">
    <location>
        <begin position="558"/>
        <end position="584"/>
    </location>
</feature>
<gene>
    <name evidence="5" type="ORF">HXX76_010672</name>
</gene>
<comment type="caution">
    <text evidence="5">The sequence shown here is derived from an EMBL/GenBank/DDBJ whole genome shotgun (WGS) entry which is preliminary data.</text>
</comment>
<sequence length="775" mass="76354">MPRSHGIKYLTTAKRLAFEIRDVGFTPAGSLNTLQLLVRWIYDRAVSDPERFAGPCSALCFSLTPILPNFKPPGATTAAAKAKRIDFRQTLLNLCQREFEAACGLVSSGDAPALKAGTSTTTLSGSLQFLAYLYLHALLTDRIMLSCLLLVSTGGAGAAAPAAASDRLTGEAGRQRVECLTKALGIAGRQLDDCLAAQHRPLLDGLYEQLSALHASCSSSSNSCGLPSDVVAALGKLLELRAGGWRGAGGAMAASAPASAPSGAAPADGGTPQSRSARTSANGGTPGVSSGAGSGTGGSAARAAAGSAGPGPGSRAGGGGGSSSSPAPGLPPIPNGSAAALAQRHPVLRRVAGMSGNGSGSGTPVGAMSSRGSSTNLDGMWNLAPDTYSDVRAQLLSQPVASSPATLEAMADELIECAVAASGGDALCPCWGGASVPVASTAGAVAGDGAAPAPLSDEDWATAMQQQWDEQSRACDIYVRLAADALQNLGAEPGQAGPAASPGSPAPAASPAGVAAGGGPNAAAGGSVSEAGRTFRRLLLLAAQTHFERCLSALMPTSASTASTPSAPSAGGGRASSSGEAASGFVSPLPVRPGVSGPGTPAAGSSAAVSPSPSPPPESTNCATPGSASASGATGARRAWGDMPAAAPDAASALPRARGMCHLLLGLLRRGVLTPRIVLHCAAALVDGAAAGSTGCLQCACILLAGAGKEARGFKVAEAAAFESLLKRLQLLPDEPVGEAVEAGGGAEGTAAAAVTVAEQRRRFMAWLGRSLKED</sequence>
<dbReference type="OrthoDB" id="544505at2759"/>
<protein>
    <recommendedName>
        <fullName evidence="7">MIF4G domain-containing protein</fullName>
    </recommendedName>
</protein>
<evidence type="ECO:0000256" key="2">
    <source>
        <dbReference type="ARBA" id="ARBA00022540"/>
    </source>
</evidence>
<dbReference type="GO" id="GO:0003743">
    <property type="term" value="F:translation initiation factor activity"/>
    <property type="evidence" value="ECO:0007669"/>
    <property type="project" value="UniProtKB-KW"/>
</dbReference>
<dbReference type="EMBL" id="JAEHOC010000029">
    <property type="protein sequence ID" value="KAG2429892.1"/>
    <property type="molecule type" value="Genomic_DNA"/>
</dbReference>
<name>A0A835SMG6_CHLIN</name>
<feature type="compositionally biased region" description="Low complexity" evidence="4">
    <location>
        <begin position="593"/>
        <end position="611"/>
    </location>
</feature>
<dbReference type="GO" id="GO:0003729">
    <property type="term" value="F:mRNA binding"/>
    <property type="evidence" value="ECO:0007669"/>
    <property type="project" value="TreeGrafter"/>
</dbReference>
<evidence type="ECO:0000256" key="4">
    <source>
        <dbReference type="SAM" id="MobiDB-lite"/>
    </source>
</evidence>
<proteinExistence type="inferred from homology"/>
<dbReference type="Gene3D" id="1.25.40.180">
    <property type="match status" value="1"/>
</dbReference>
<evidence type="ECO:0000256" key="1">
    <source>
        <dbReference type="ARBA" id="ARBA00005775"/>
    </source>
</evidence>
<dbReference type="GO" id="GO:0016281">
    <property type="term" value="C:eukaryotic translation initiation factor 4F complex"/>
    <property type="evidence" value="ECO:0007669"/>
    <property type="project" value="TreeGrafter"/>
</dbReference>
<feature type="compositionally biased region" description="Low complexity" evidence="4">
    <location>
        <begin position="492"/>
        <end position="514"/>
    </location>
</feature>
<dbReference type="AlphaFoldDB" id="A0A835SMG6"/>
<comment type="similarity">
    <text evidence="1">Belongs to the eukaryotic initiation factor 4G family.</text>
</comment>
<feature type="region of interest" description="Disordered" evidence="4">
    <location>
        <begin position="352"/>
        <end position="373"/>
    </location>
</feature>
<feature type="compositionally biased region" description="Gly residues" evidence="4">
    <location>
        <begin position="284"/>
        <end position="298"/>
    </location>
</feature>
<feature type="compositionally biased region" description="Low complexity" evidence="4">
    <location>
        <begin position="251"/>
        <end position="270"/>
    </location>
</feature>
<dbReference type="SUPFAM" id="SSF48371">
    <property type="entry name" value="ARM repeat"/>
    <property type="match status" value="1"/>
</dbReference>
<evidence type="ECO:0000256" key="3">
    <source>
        <dbReference type="ARBA" id="ARBA00022917"/>
    </source>
</evidence>
<evidence type="ECO:0008006" key="7">
    <source>
        <dbReference type="Google" id="ProtNLM"/>
    </source>
</evidence>
<evidence type="ECO:0000313" key="5">
    <source>
        <dbReference type="EMBL" id="KAG2429892.1"/>
    </source>
</evidence>
<reference evidence="5" key="1">
    <citation type="journal article" date="2020" name="bioRxiv">
        <title>Comparative genomics of Chlamydomonas.</title>
        <authorList>
            <person name="Craig R.J."/>
            <person name="Hasan A.R."/>
            <person name="Ness R.W."/>
            <person name="Keightley P.D."/>
        </authorList>
    </citation>
    <scope>NUCLEOTIDE SEQUENCE</scope>
    <source>
        <strain evidence="5">SAG 7.73</strain>
    </source>
</reference>
<dbReference type="InterPro" id="IPR016024">
    <property type="entry name" value="ARM-type_fold"/>
</dbReference>
<keyword evidence="6" id="KW-1185">Reference proteome</keyword>
<dbReference type="PANTHER" id="PTHR23253">
    <property type="entry name" value="EUKARYOTIC TRANSLATION INITIATION FACTOR 4 GAMMA"/>
    <property type="match status" value="1"/>
</dbReference>
<dbReference type="Proteomes" id="UP000650467">
    <property type="component" value="Unassembled WGS sequence"/>
</dbReference>
<feature type="region of interest" description="Disordered" evidence="4">
    <location>
        <begin position="558"/>
        <end position="636"/>
    </location>
</feature>
<accession>A0A835SMG6</accession>
<feature type="compositionally biased region" description="Polar residues" evidence="4">
    <location>
        <begin position="271"/>
        <end position="282"/>
    </location>
</feature>
<evidence type="ECO:0000313" key="6">
    <source>
        <dbReference type="Proteomes" id="UP000650467"/>
    </source>
</evidence>
<organism evidence="5 6">
    <name type="scientific">Chlamydomonas incerta</name>
    <dbReference type="NCBI Taxonomy" id="51695"/>
    <lineage>
        <taxon>Eukaryota</taxon>
        <taxon>Viridiplantae</taxon>
        <taxon>Chlorophyta</taxon>
        <taxon>core chlorophytes</taxon>
        <taxon>Chlorophyceae</taxon>
        <taxon>CS clade</taxon>
        <taxon>Chlamydomonadales</taxon>
        <taxon>Chlamydomonadaceae</taxon>
        <taxon>Chlamydomonas</taxon>
    </lineage>
</organism>
<keyword evidence="2" id="KW-0396">Initiation factor</keyword>
<feature type="region of interest" description="Disordered" evidence="4">
    <location>
        <begin position="249"/>
        <end position="337"/>
    </location>
</feature>